<organism evidence="2 3">
    <name type="scientific">Ophiophagus hannah</name>
    <name type="common">King cobra</name>
    <name type="synonym">Naja hannah</name>
    <dbReference type="NCBI Taxonomy" id="8665"/>
    <lineage>
        <taxon>Eukaryota</taxon>
        <taxon>Metazoa</taxon>
        <taxon>Chordata</taxon>
        <taxon>Craniata</taxon>
        <taxon>Vertebrata</taxon>
        <taxon>Euteleostomi</taxon>
        <taxon>Lepidosauria</taxon>
        <taxon>Squamata</taxon>
        <taxon>Bifurcata</taxon>
        <taxon>Unidentata</taxon>
        <taxon>Episquamata</taxon>
        <taxon>Toxicofera</taxon>
        <taxon>Serpentes</taxon>
        <taxon>Colubroidea</taxon>
        <taxon>Elapidae</taxon>
        <taxon>Elapinae</taxon>
        <taxon>Ophiophagus</taxon>
    </lineage>
</organism>
<keyword evidence="3" id="KW-1185">Reference proteome</keyword>
<accession>V8P593</accession>
<dbReference type="Proteomes" id="UP000018936">
    <property type="component" value="Unassembled WGS sequence"/>
</dbReference>
<gene>
    <name evidence="2" type="ORF">L345_04723</name>
</gene>
<protein>
    <submittedName>
        <fullName evidence="2">Uncharacterized protein</fullName>
    </submittedName>
</protein>
<evidence type="ECO:0000256" key="1">
    <source>
        <dbReference type="SAM" id="MobiDB-lite"/>
    </source>
</evidence>
<feature type="compositionally biased region" description="Basic and acidic residues" evidence="1">
    <location>
        <begin position="1"/>
        <end position="59"/>
    </location>
</feature>
<feature type="non-terminal residue" evidence="2">
    <location>
        <position position="1"/>
    </location>
</feature>
<sequence>MGGKKGERNEGRYKEKEDGGRREGWKEQGGRDRKREGRREERRKEEKKEEEGSGKKEGKNISAWHSGQPTELPLHSPVGI</sequence>
<comment type="caution">
    <text evidence="2">The sequence shown here is derived from an EMBL/GenBank/DDBJ whole genome shotgun (WGS) entry which is preliminary data.</text>
</comment>
<proteinExistence type="predicted"/>
<dbReference type="AlphaFoldDB" id="V8P593"/>
<evidence type="ECO:0000313" key="2">
    <source>
        <dbReference type="EMBL" id="ETE69475.1"/>
    </source>
</evidence>
<dbReference type="EMBL" id="AZIM01000754">
    <property type="protein sequence ID" value="ETE69475.1"/>
    <property type="molecule type" value="Genomic_DNA"/>
</dbReference>
<name>V8P593_OPHHA</name>
<reference evidence="2 3" key="1">
    <citation type="journal article" date="2013" name="Proc. Natl. Acad. Sci. U.S.A.">
        <title>The king cobra genome reveals dynamic gene evolution and adaptation in the snake venom system.</title>
        <authorList>
            <person name="Vonk F.J."/>
            <person name="Casewell N.R."/>
            <person name="Henkel C.V."/>
            <person name="Heimberg A.M."/>
            <person name="Jansen H.J."/>
            <person name="McCleary R.J."/>
            <person name="Kerkkamp H.M."/>
            <person name="Vos R.A."/>
            <person name="Guerreiro I."/>
            <person name="Calvete J.J."/>
            <person name="Wuster W."/>
            <person name="Woods A.E."/>
            <person name="Logan J.M."/>
            <person name="Harrison R.A."/>
            <person name="Castoe T.A."/>
            <person name="de Koning A.P."/>
            <person name="Pollock D.D."/>
            <person name="Yandell M."/>
            <person name="Calderon D."/>
            <person name="Renjifo C."/>
            <person name="Currier R.B."/>
            <person name="Salgado D."/>
            <person name="Pla D."/>
            <person name="Sanz L."/>
            <person name="Hyder A.S."/>
            <person name="Ribeiro J.M."/>
            <person name="Arntzen J.W."/>
            <person name="van den Thillart G.E."/>
            <person name="Boetzer M."/>
            <person name="Pirovano W."/>
            <person name="Dirks R.P."/>
            <person name="Spaink H.P."/>
            <person name="Duboule D."/>
            <person name="McGlinn E."/>
            <person name="Kini R.M."/>
            <person name="Richardson M.K."/>
        </authorList>
    </citation>
    <scope>NUCLEOTIDE SEQUENCE</scope>
    <source>
        <tissue evidence="2">Blood</tissue>
    </source>
</reference>
<evidence type="ECO:0000313" key="3">
    <source>
        <dbReference type="Proteomes" id="UP000018936"/>
    </source>
</evidence>
<feature type="region of interest" description="Disordered" evidence="1">
    <location>
        <begin position="1"/>
        <end position="80"/>
    </location>
</feature>